<dbReference type="Gene3D" id="2.30.30.190">
    <property type="entry name" value="CAP Gly-rich-like domain"/>
    <property type="match status" value="2"/>
</dbReference>
<feature type="domain" description="CAP-Gly" evidence="2">
    <location>
        <begin position="86"/>
        <end position="128"/>
    </location>
</feature>
<protein>
    <submittedName>
        <fullName evidence="3">Putative cytoskeleton-associated protein</fullName>
    </submittedName>
</protein>
<evidence type="ECO:0000259" key="2">
    <source>
        <dbReference type="PROSITE" id="PS50245"/>
    </source>
</evidence>
<accession>A0A023EST1</accession>
<sequence length="406" mass="44393">MRRPSDTDYSKSHLPDVDEESETDLANERTSRSSRSPDSGFRSNRTSQDRKISDQGVVLTTDTDSFIIGQRVWVGGLRPGHIAYIGETHFAPGDWAGVVLDEPNGKNDGSVSGKRYFQCEPKKGVFSRLTRLTRDPFPGAAICGGSSSAGDTSMDQSLRSLTSPARSGAVSPTHSVSSFISKSPAAGKAATLTVGDRVIVSSGFGSRPGILKYLGETQFASGTWCGVQLDEASGKNDGSVDGVKYFECPDKYGIFVPIAKVTLSPSSRKARLSRSGSKESLTSVGTMSSIATTATSRLRMSAQRKSSVSAVPSTPKSSFSLQDVLREKQNHIEQLMREREIDREETANQTIMYQKNVQQRDTDSEIGRWADLVRRRALRIADLRREFQGWHGNHERHCILHDVLLA</sequence>
<dbReference type="VEuPathDB" id="VectorBase:AALC636_028934"/>
<dbReference type="SUPFAM" id="SSF74924">
    <property type="entry name" value="Cap-Gly domain"/>
    <property type="match status" value="2"/>
</dbReference>
<dbReference type="InterPro" id="IPR036859">
    <property type="entry name" value="CAP-Gly_dom_sf"/>
</dbReference>
<organism evidence="3">
    <name type="scientific">Aedes albopictus</name>
    <name type="common">Asian tiger mosquito</name>
    <name type="synonym">Stegomyia albopicta</name>
    <dbReference type="NCBI Taxonomy" id="7160"/>
    <lineage>
        <taxon>Eukaryota</taxon>
        <taxon>Metazoa</taxon>
        <taxon>Ecdysozoa</taxon>
        <taxon>Arthropoda</taxon>
        <taxon>Hexapoda</taxon>
        <taxon>Insecta</taxon>
        <taxon>Pterygota</taxon>
        <taxon>Neoptera</taxon>
        <taxon>Endopterygota</taxon>
        <taxon>Diptera</taxon>
        <taxon>Nematocera</taxon>
        <taxon>Culicoidea</taxon>
        <taxon>Culicidae</taxon>
        <taxon>Culicinae</taxon>
        <taxon>Aedini</taxon>
        <taxon>Aedes</taxon>
        <taxon>Stegomyia</taxon>
    </lineage>
</organism>
<dbReference type="PROSITE" id="PS00845">
    <property type="entry name" value="CAP_GLY_1"/>
    <property type="match status" value="2"/>
</dbReference>
<dbReference type="EMBL" id="GAPW01001747">
    <property type="protein sequence ID" value="JAC11851.1"/>
    <property type="molecule type" value="mRNA"/>
</dbReference>
<dbReference type="InterPro" id="IPR000938">
    <property type="entry name" value="CAP-Gly_domain"/>
</dbReference>
<dbReference type="PROSITE" id="PS50245">
    <property type="entry name" value="CAP_GLY_2"/>
    <property type="match status" value="2"/>
</dbReference>
<feature type="region of interest" description="Disordered" evidence="1">
    <location>
        <begin position="143"/>
        <end position="179"/>
    </location>
</feature>
<reference evidence="3" key="1">
    <citation type="journal article" date="2014" name="PLoS Negl. Trop. Dis.">
        <title>Identification and characterization of seminal fluid proteins in the Asian tiger mosquito, Aedes albopictus.</title>
        <authorList>
            <person name="Boes K.E."/>
            <person name="Ribeiro J.M."/>
            <person name="Wong A."/>
            <person name="Harrington L.C."/>
            <person name="Wolfner M.F."/>
            <person name="Sirot L.K."/>
        </authorList>
    </citation>
    <scope>NUCLEOTIDE SEQUENCE</scope>
    <source>
        <tissue evidence="3">Reproductive organs</tissue>
    </source>
</reference>
<dbReference type="Pfam" id="PF01302">
    <property type="entry name" value="CAP_GLY"/>
    <property type="match status" value="2"/>
</dbReference>
<feature type="compositionally biased region" description="Polar residues" evidence="1">
    <location>
        <begin position="151"/>
        <end position="179"/>
    </location>
</feature>
<name>A0A023EST1_AEDAL</name>
<feature type="region of interest" description="Disordered" evidence="1">
    <location>
        <begin position="267"/>
        <end position="286"/>
    </location>
</feature>
<feature type="region of interest" description="Disordered" evidence="1">
    <location>
        <begin position="1"/>
        <end position="56"/>
    </location>
</feature>
<dbReference type="VEuPathDB" id="VectorBase:AALFPA_042634"/>
<proteinExistence type="evidence at transcript level"/>
<feature type="compositionally biased region" description="Polar residues" evidence="1">
    <location>
        <begin position="274"/>
        <end position="286"/>
    </location>
</feature>
<feature type="domain" description="CAP-Gly" evidence="2">
    <location>
        <begin position="215"/>
        <end position="257"/>
    </location>
</feature>
<feature type="region of interest" description="Disordered" evidence="1">
    <location>
        <begin position="292"/>
        <end position="314"/>
    </location>
</feature>
<dbReference type="PANTHER" id="PTHR18916:SF93">
    <property type="entry name" value="RESTIN HOMOLOG"/>
    <property type="match status" value="1"/>
</dbReference>
<dbReference type="PANTHER" id="PTHR18916">
    <property type="entry name" value="DYNACTIN 1-RELATED MICROTUBULE-BINDING"/>
    <property type="match status" value="1"/>
</dbReference>
<dbReference type="AlphaFoldDB" id="A0A023EST1"/>
<feature type="compositionally biased region" description="Polar residues" evidence="1">
    <location>
        <begin position="33"/>
        <end position="46"/>
    </location>
</feature>
<evidence type="ECO:0000256" key="1">
    <source>
        <dbReference type="SAM" id="MobiDB-lite"/>
    </source>
</evidence>
<feature type="compositionally biased region" description="Basic and acidic residues" evidence="1">
    <location>
        <begin position="1"/>
        <end position="16"/>
    </location>
</feature>
<dbReference type="VEuPathDB" id="VectorBase:AALF018296"/>
<dbReference type="SMART" id="SM01052">
    <property type="entry name" value="CAP_GLY"/>
    <property type="match status" value="2"/>
</dbReference>
<evidence type="ECO:0000313" key="3">
    <source>
        <dbReference type="EMBL" id="JAC11851.1"/>
    </source>
</evidence>